<dbReference type="Pfam" id="PF12840">
    <property type="entry name" value="HTH_20"/>
    <property type="match status" value="1"/>
</dbReference>
<evidence type="ECO:0000256" key="2">
    <source>
        <dbReference type="ARBA" id="ARBA00023125"/>
    </source>
</evidence>
<name>A0A895XSH9_9ACTN</name>
<dbReference type="InterPro" id="IPR051081">
    <property type="entry name" value="HTH_MetalResp_TranReg"/>
</dbReference>
<sequence length="294" mass="32099">MSERKTSEFSAPEPPPSEVTPPNPPDPPRPPDAAPASAPPPPLSENKRVSDPAFMRVLAHPARIGVFDFLASQAAVGKHGATATELAEHTGLTPSAMSYHLRTMAKADLLEETAGRGDGRERVWRLKRGRPLTVAADDDAPPSHFEAEAAVTNAFNAQVESNLQRFLAIRSSAGQLRKWAMFTSGRIRMTPSEFEELQNRLHDVIRSYRKEHPEVEEINGEQVRTVVFQMRMFPEIGPDDVSPESGPGSGSLGNGFANSRLGYRPAPDGAGFFVSEVVQGAKIFSKNLKKLFHI</sequence>
<dbReference type="PANTHER" id="PTHR33154:SF15">
    <property type="entry name" value="REGULATORY PROTEIN ARSR"/>
    <property type="match status" value="1"/>
</dbReference>
<evidence type="ECO:0000256" key="1">
    <source>
        <dbReference type="ARBA" id="ARBA00023015"/>
    </source>
</evidence>
<dbReference type="AlphaFoldDB" id="A0A895XSH9"/>
<dbReference type="InterPro" id="IPR011991">
    <property type="entry name" value="ArsR-like_HTH"/>
</dbReference>
<accession>A0A895XSH9</accession>
<evidence type="ECO:0000313" key="6">
    <source>
        <dbReference type="EMBL" id="QSB05220.1"/>
    </source>
</evidence>
<dbReference type="SUPFAM" id="SSF46785">
    <property type="entry name" value="Winged helix' DNA-binding domain"/>
    <property type="match status" value="1"/>
</dbReference>
<feature type="domain" description="HTH arsR-type" evidence="5">
    <location>
        <begin position="53"/>
        <end position="137"/>
    </location>
</feature>
<dbReference type="KEGG" id="nav:JQS30_15910"/>
<keyword evidence="3" id="KW-0804">Transcription</keyword>
<protein>
    <submittedName>
        <fullName evidence="6">Winged helix-turn-helix transcriptional regulator</fullName>
    </submittedName>
</protein>
<dbReference type="InterPro" id="IPR036388">
    <property type="entry name" value="WH-like_DNA-bd_sf"/>
</dbReference>
<keyword evidence="1" id="KW-0805">Transcription regulation</keyword>
<reference evidence="6" key="1">
    <citation type="submission" date="2021-02" db="EMBL/GenBank/DDBJ databases">
        <title>Natronoglycomyces albus gen. nov., sp. nov, a haloalkaliphilic actinobacterium from a soda solonchak soil.</title>
        <authorList>
            <person name="Sorokin D.Y."/>
            <person name="Khijniak T.V."/>
            <person name="Zakharycheva A.P."/>
            <person name="Boueva O.V."/>
            <person name="Ariskina E.V."/>
            <person name="Hahnke R.L."/>
            <person name="Bunk B."/>
            <person name="Sproer C."/>
            <person name="Schumann P."/>
            <person name="Evtushenko L.I."/>
            <person name="Kublanov I.V."/>
        </authorList>
    </citation>
    <scope>NUCLEOTIDE SEQUENCE</scope>
    <source>
        <strain evidence="6">DSM 106290</strain>
    </source>
</reference>
<dbReference type="RefSeq" id="WP_213171222.1">
    <property type="nucleotide sequence ID" value="NZ_CP070496.1"/>
</dbReference>
<keyword evidence="7" id="KW-1185">Reference proteome</keyword>
<evidence type="ECO:0000313" key="7">
    <source>
        <dbReference type="Proteomes" id="UP000662939"/>
    </source>
</evidence>
<dbReference type="CDD" id="cd00090">
    <property type="entry name" value="HTH_ARSR"/>
    <property type="match status" value="1"/>
</dbReference>
<dbReference type="GO" id="GO:0003700">
    <property type="term" value="F:DNA-binding transcription factor activity"/>
    <property type="evidence" value="ECO:0007669"/>
    <property type="project" value="InterPro"/>
</dbReference>
<feature type="compositionally biased region" description="Pro residues" evidence="4">
    <location>
        <begin position="12"/>
        <end position="43"/>
    </location>
</feature>
<organism evidence="6 7">
    <name type="scientific">Natronoglycomyces albus</name>
    <dbReference type="NCBI Taxonomy" id="2811108"/>
    <lineage>
        <taxon>Bacteria</taxon>
        <taxon>Bacillati</taxon>
        <taxon>Actinomycetota</taxon>
        <taxon>Actinomycetes</taxon>
        <taxon>Glycomycetales</taxon>
        <taxon>Glycomycetaceae</taxon>
        <taxon>Natronoglycomyces</taxon>
    </lineage>
</organism>
<dbReference type="PANTHER" id="PTHR33154">
    <property type="entry name" value="TRANSCRIPTIONAL REGULATOR, ARSR FAMILY"/>
    <property type="match status" value="1"/>
</dbReference>
<evidence type="ECO:0000256" key="3">
    <source>
        <dbReference type="ARBA" id="ARBA00023163"/>
    </source>
</evidence>
<dbReference type="Proteomes" id="UP000662939">
    <property type="component" value="Chromosome"/>
</dbReference>
<proteinExistence type="predicted"/>
<dbReference type="EMBL" id="CP070496">
    <property type="protein sequence ID" value="QSB05220.1"/>
    <property type="molecule type" value="Genomic_DNA"/>
</dbReference>
<dbReference type="Gene3D" id="1.10.10.10">
    <property type="entry name" value="Winged helix-like DNA-binding domain superfamily/Winged helix DNA-binding domain"/>
    <property type="match status" value="1"/>
</dbReference>
<evidence type="ECO:0000256" key="4">
    <source>
        <dbReference type="SAM" id="MobiDB-lite"/>
    </source>
</evidence>
<keyword evidence="2" id="KW-0238">DNA-binding</keyword>
<dbReference type="InterPro" id="IPR001845">
    <property type="entry name" value="HTH_ArsR_DNA-bd_dom"/>
</dbReference>
<dbReference type="SMART" id="SM00418">
    <property type="entry name" value="HTH_ARSR"/>
    <property type="match status" value="1"/>
</dbReference>
<feature type="region of interest" description="Disordered" evidence="4">
    <location>
        <begin position="1"/>
        <end position="48"/>
    </location>
</feature>
<gene>
    <name evidence="6" type="ORF">JQS30_15910</name>
</gene>
<evidence type="ECO:0000259" key="5">
    <source>
        <dbReference type="SMART" id="SM00418"/>
    </source>
</evidence>
<dbReference type="GO" id="GO:0003677">
    <property type="term" value="F:DNA binding"/>
    <property type="evidence" value="ECO:0007669"/>
    <property type="project" value="UniProtKB-KW"/>
</dbReference>
<dbReference type="InterPro" id="IPR036390">
    <property type="entry name" value="WH_DNA-bd_sf"/>
</dbReference>